<dbReference type="InterPro" id="IPR047817">
    <property type="entry name" value="ABC2_TM_bact-type"/>
</dbReference>
<evidence type="ECO:0000256" key="1">
    <source>
        <dbReference type="ARBA" id="ARBA00004141"/>
    </source>
</evidence>
<keyword evidence="5" id="KW-0046">Antibiotic resistance</keyword>
<accession>A0ABP4WVD0</accession>
<reference evidence="9" key="1">
    <citation type="journal article" date="2019" name="Int. J. Syst. Evol. Microbiol.">
        <title>The Global Catalogue of Microorganisms (GCM) 10K type strain sequencing project: providing services to taxonomists for standard genome sequencing and annotation.</title>
        <authorList>
            <consortium name="The Broad Institute Genomics Platform"/>
            <consortium name="The Broad Institute Genome Sequencing Center for Infectious Disease"/>
            <person name="Wu L."/>
            <person name="Ma J."/>
        </authorList>
    </citation>
    <scope>NUCLEOTIDE SEQUENCE [LARGE SCALE GENOMIC DNA]</scope>
    <source>
        <strain evidence="9">JCM 13249</strain>
    </source>
</reference>
<keyword evidence="3 6" id="KW-1133">Transmembrane helix</keyword>
<comment type="subcellular location">
    <subcellularLocation>
        <location evidence="6">Cell membrane</location>
        <topology evidence="6">Multi-pass membrane protein</topology>
    </subcellularLocation>
    <subcellularLocation>
        <location evidence="1">Membrane</location>
        <topology evidence="1">Multi-pass membrane protein</topology>
    </subcellularLocation>
</comment>
<feature type="transmembrane region" description="Helical" evidence="6">
    <location>
        <begin position="21"/>
        <end position="42"/>
    </location>
</feature>
<comment type="caution">
    <text evidence="8">The sequence shown here is derived from an EMBL/GenBank/DDBJ whole genome shotgun (WGS) entry which is preliminary data.</text>
</comment>
<dbReference type="PIRSF" id="PIRSF006648">
    <property type="entry name" value="DrrB"/>
    <property type="match status" value="1"/>
</dbReference>
<evidence type="ECO:0000256" key="6">
    <source>
        <dbReference type="RuleBase" id="RU361157"/>
    </source>
</evidence>
<dbReference type="InterPro" id="IPR000412">
    <property type="entry name" value="ABC_2_transport"/>
</dbReference>
<keyword evidence="6" id="KW-0813">Transport</keyword>
<evidence type="ECO:0000256" key="5">
    <source>
        <dbReference type="ARBA" id="ARBA00023251"/>
    </source>
</evidence>
<evidence type="ECO:0000259" key="7">
    <source>
        <dbReference type="PROSITE" id="PS51012"/>
    </source>
</evidence>
<gene>
    <name evidence="8" type="ORF">GCM10009681_37000</name>
</gene>
<dbReference type="PROSITE" id="PS51012">
    <property type="entry name" value="ABC_TM2"/>
    <property type="match status" value="1"/>
</dbReference>
<feature type="transmembrane region" description="Helical" evidence="6">
    <location>
        <begin position="140"/>
        <end position="160"/>
    </location>
</feature>
<protein>
    <recommendedName>
        <fullName evidence="6">Transport permease protein</fullName>
    </recommendedName>
</protein>
<dbReference type="Proteomes" id="UP001500655">
    <property type="component" value="Unassembled WGS sequence"/>
</dbReference>
<feature type="domain" description="ABC transmembrane type-2" evidence="7">
    <location>
        <begin position="23"/>
        <end position="252"/>
    </location>
</feature>
<dbReference type="RefSeq" id="WP_344083250.1">
    <property type="nucleotide sequence ID" value="NZ_BAAALS010000018.1"/>
</dbReference>
<sequence>MKIARDTWLIFQRHVTLTVRSPVLIMFGLVQPITYLVIFTPFLLPGLASLGATTYADAYRVYVPGLLVAMCLFGGLFSGFGLLAELRSGVIERCRVTAVSRVALLLGRAASDVTVMLAQAALITVLALPFGLRVPLADLVLSYILLALIGLMTTAISYDITLLIKNEQTLGQVINSLSQPLALLAGVLIPLALAPAWIRDVALWNPFSWATNGMRSLYGGNIGDPAVWQGLLVVSVLAVLTILWSARLFTRAVR</sequence>
<evidence type="ECO:0000256" key="2">
    <source>
        <dbReference type="ARBA" id="ARBA00022692"/>
    </source>
</evidence>
<dbReference type="Pfam" id="PF01061">
    <property type="entry name" value="ABC2_membrane"/>
    <property type="match status" value="1"/>
</dbReference>
<keyword evidence="4 6" id="KW-0472">Membrane</keyword>
<keyword evidence="9" id="KW-1185">Reference proteome</keyword>
<feature type="transmembrane region" description="Helical" evidence="6">
    <location>
        <begin position="105"/>
        <end position="128"/>
    </location>
</feature>
<name>A0ABP4WVD0_9ACTN</name>
<keyword evidence="6" id="KW-1003">Cell membrane</keyword>
<organism evidence="8 9">
    <name type="scientific">Luedemannella helvata</name>
    <dbReference type="NCBI Taxonomy" id="349315"/>
    <lineage>
        <taxon>Bacteria</taxon>
        <taxon>Bacillati</taxon>
        <taxon>Actinomycetota</taxon>
        <taxon>Actinomycetes</taxon>
        <taxon>Micromonosporales</taxon>
        <taxon>Micromonosporaceae</taxon>
        <taxon>Luedemannella</taxon>
    </lineage>
</organism>
<dbReference type="InterPro" id="IPR013525">
    <property type="entry name" value="ABC2_TM"/>
</dbReference>
<feature type="transmembrane region" description="Helical" evidence="6">
    <location>
        <begin position="226"/>
        <end position="246"/>
    </location>
</feature>
<evidence type="ECO:0000256" key="4">
    <source>
        <dbReference type="ARBA" id="ARBA00023136"/>
    </source>
</evidence>
<dbReference type="PANTHER" id="PTHR43229">
    <property type="entry name" value="NODULATION PROTEIN J"/>
    <property type="match status" value="1"/>
</dbReference>
<feature type="transmembrane region" description="Helical" evidence="6">
    <location>
        <begin position="181"/>
        <end position="198"/>
    </location>
</feature>
<keyword evidence="2 6" id="KW-0812">Transmembrane</keyword>
<dbReference type="EMBL" id="BAAALS010000018">
    <property type="protein sequence ID" value="GAA1762495.1"/>
    <property type="molecule type" value="Genomic_DNA"/>
</dbReference>
<evidence type="ECO:0000256" key="3">
    <source>
        <dbReference type="ARBA" id="ARBA00022989"/>
    </source>
</evidence>
<evidence type="ECO:0000313" key="8">
    <source>
        <dbReference type="EMBL" id="GAA1762495.1"/>
    </source>
</evidence>
<dbReference type="PANTHER" id="PTHR43229:SF3">
    <property type="entry name" value="ABC-TYPE MULTIDRUG TRANSPORT SYSTEM, PERMEASE COMPONENT"/>
    <property type="match status" value="1"/>
</dbReference>
<feature type="transmembrane region" description="Helical" evidence="6">
    <location>
        <begin position="62"/>
        <end position="84"/>
    </location>
</feature>
<evidence type="ECO:0000313" key="9">
    <source>
        <dbReference type="Proteomes" id="UP001500655"/>
    </source>
</evidence>
<comment type="similarity">
    <text evidence="6">Belongs to the ABC-2 integral membrane protein family.</text>
</comment>
<dbReference type="InterPro" id="IPR051784">
    <property type="entry name" value="Nod_factor_ABC_transporter"/>
</dbReference>
<proteinExistence type="inferred from homology"/>